<dbReference type="SUPFAM" id="SSF56935">
    <property type="entry name" value="Porins"/>
    <property type="match status" value="1"/>
</dbReference>
<keyword evidence="3" id="KW-0998">Cell outer membrane</keyword>
<keyword evidence="2" id="KW-0472">Membrane</keyword>
<dbReference type="Pfam" id="PF13715">
    <property type="entry name" value="CarbopepD_reg_2"/>
    <property type="match status" value="1"/>
</dbReference>
<dbReference type="EMBL" id="JAYLLN010000044">
    <property type="protein sequence ID" value="MEI5986121.1"/>
    <property type="molecule type" value="Genomic_DNA"/>
</dbReference>
<evidence type="ECO:0000313" key="5">
    <source>
        <dbReference type="EMBL" id="MEI5986121.1"/>
    </source>
</evidence>
<proteinExistence type="predicted"/>
<feature type="chain" id="PRO_5045609420" evidence="4">
    <location>
        <begin position="18"/>
        <end position="713"/>
    </location>
</feature>
<sequence>MRLLFFLFCLLPILLMAQEVKVQGTIKNPKKVPVQHVNVFIAGTYDGTISDSLGNFQFRSSALGNQKIIFSKAGYNQLEMEITLKDSLDLQVTLYPIEEIEAIEIRAGQIMVGNKYNAVLSPLDIVTTAGSMGNIVAALQKLPGAQIAGEDGRLMVRGGDPTETQTFVNGIQVFQPYTSSANGVPVRGRFSPFLFKGTNFSTGGYGAEFGNALSGILNLSTALELAEPKTELSFSTVGLGLSNTQSWKDNSLSFNGSYTNLKPYMSLIPQDITWIMPYQQASGEAIWRKKGKQSFFNLYGNYAFEDFQFEDYSIEYDERIKTAIRSHNAYLNSSFQQYLPNNWTWESGLGLGYFNQDLQFSSFGIPTEQWGSHVKTLIRKSMGNKWQWMFGTEFLYEKLAENLQEPSLPRYSYGYERKQLAAFSEGQYRLFAGLQVGVGLRYIQTFSEQQFLEPRASIGYAINRNHQASFAYGRYHQGATSAIAKFKNDLPWTSASHYVLNYSYIGKGQLLRLEAYSKDYDQLITYDTQIPQYQSRFKNKGFGRVKGIDIFWRDSKSIPFLQYWVSYSLTDAQKLERNFTHAVQPTYVAKHQLSLVAKYWISSIRSQASITNSYSSGRTYFNPNEPDLMPMTKGQNDLSVSWSYLLTQQKILFFSMTNVLGNEPIYGYQYRSHADANGQFARKAVVPTAKHFVFVGFFWTISKNKKDNQLENL</sequence>
<dbReference type="Gene3D" id="2.170.130.10">
    <property type="entry name" value="TonB-dependent receptor, plug domain"/>
    <property type="match status" value="1"/>
</dbReference>
<keyword evidence="4" id="KW-0732">Signal</keyword>
<gene>
    <name evidence="5" type="ORF">VJ786_14555</name>
</gene>
<dbReference type="RefSeq" id="WP_336557957.1">
    <property type="nucleotide sequence ID" value="NZ_JAYLLN010000044.1"/>
</dbReference>
<dbReference type="InterPro" id="IPR008969">
    <property type="entry name" value="CarboxyPept-like_regulatory"/>
</dbReference>
<dbReference type="InterPro" id="IPR036942">
    <property type="entry name" value="Beta-barrel_TonB_sf"/>
</dbReference>
<dbReference type="InterPro" id="IPR037066">
    <property type="entry name" value="Plug_dom_sf"/>
</dbReference>
<protein>
    <submittedName>
        <fullName evidence="5">Carboxypeptidase-like regulatory domain-containing protein</fullName>
    </submittedName>
</protein>
<accession>A0ABU8I9H9</accession>
<dbReference type="SUPFAM" id="SSF49464">
    <property type="entry name" value="Carboxypeptidase regulatory domain-like"/>
    <property type="match status" value="1"/>
</dbReference>
<comment type="caution">
    <text evidence="5">The sequence shown here is derived from an EMBL/GenBank/DDBJ whole genome shotgun (WGS) entry which is preliminary data.</text>
</comment>
<evidence type="ECO:0000256" key="2">
    <source>
        <dbReference type="ARBA" id="ARBA00023136"/>
    </source>
</evidence>
<feature type="signal peptide" evidence="4">
    <location>
        <begin position="1"/>
        <end position="17"/>
    </location>
</feature>
<name>A0ABU8I9H9_9SPHI</name>
<reference evidence="5 6" key="1">
    <citation type="submission" date="2024-01" db="EMBL/GenBank/DDBJ databases">
        <title>Sphingobacterium tenebrionis sp. nov., a novel endophyte isolated from tenebrio molitor intestines.</title>
        <authorList>
            <person name="Zhang C."/>
        </authorList>
    </citation>
    <scope>NUCLEOTIDE SEQUENCE [LARGE SCALE GENOMIC DNA]</scope>
    <source>
        <strain evidence="5 6">PU5-4</strain>
    </source>
</reference>
<dbReference type="Proteomes" id="UP001363035">
    <property type="component" value="Unassembled WGS sequence"/>
</dbReference>
<dbReference type="Gene3D" id="2.40.170.20">
    <property type="entry name" value="TonB-dependent receptor, beta-barrel domain"/>
    <property type="match status" value="1"/>
</dbReference>
<evidence type="ECO:0000256" key="3">
    <source>
        <dbReference type="ARBA" id="ARBA00023237"/>
    </source>
</evidence>
<keyword evidence="6" id="KW-1185">Reference proteome</keyword>
<evidence type="ECO:0000313" key="6">
    <source>
        <dbReference type="Proteomes" id="UP001363035"/>
    </source>
</evidence>
<evidence type="ECO:0000256" key="1">
    <source>
        <dbReference type="ARBA" id="ARBA00004442"/>
    </source>
</evidence>
<organism evidence="5 6">
    <name type="scientific">Sphingobacterium tenebrionis</name>
    <dbReference type="NCBI Taxonomy" id="3111775"/>
    <lineage>
        <taxon>Bacteria</taxon>
        <taxon>Pseudomonadati</taxon>
        <taxon>Bacteroidota</taxon>
        <taxon>Sphingobacteriia</taxon>
        <taxon>Sphingobacteriales</taxon>
        <taxon>Sphingobacteriaceae</taxon>
        <taxon>Sphingobacterium</taxon>
    </lineage>
</organism>
<comment type="subcellular location">
    <subcellularLocation>
        <location evidence="1">Cell outer membrane</location>
    </subcellularLocation>
</comment>
<dbReference type="Gene3D" id="2.60.40.1120">
    <property type="entry name" value="Carboxypeptidase-like, regulatory domain"/>
    <property type="match status" value="1"/>
</dbReference>
<evidence type="ECO:0000256" key="4">
    <source>
        <dbReference type="SAM" id="SignalP"/>
    </source>
</evidence>